<dbReference type="Proteomes" id="UP000217790">
    <property type="component" value="Unassembled WGS sequence"/>
</dbReference>
<dbReference type="EMBL" id="KZ293720">
    <property type="protein sequence ID" value="PBK82185.1"/>
    <property type="molecule type" value="Genomic_DNA"/>
</dbReference>
<dbReference type="AlphaFoldDB" id="A0A2H3CGM4"/>
<reference evidence="2" key="1">
    <citation type="journal article" date="2017" name="Nat. Ecol. Evol.">
        <title>Genome expansion and lineage-specific genetic innovations in the forest pathogenic fungi Armillaria.</title>
        <authorList>
            <person name="Sipos G."/>
            <person name="Prasanna A.N."/>
            <person name="Walter M.C."/>
            <person name="O'Connor E."/>
            <person name="Balint B."/>
            <person name="Krizsan K."/>
            <person name="Kiss B."/>
            <person name="Hess J."/>
            <person name="Varga T."/>
            <person name="Slot J."/>
            <person name="Riley R."/>
            <person name="Boka B."/>
            <person name="Rigling D."/>
            <person name="Barry K."/>
            <person name="Lee J."/>
            <person name="Mihaltcheva S."/>
            <person name="LaButti K."/>
            <person name="Lipzen A."/>
            <person name="Waldron R."/>
            <person name="Moloney N.M."/>
            <person name="Sperisen C."/>
            <person name="Kredics L."/>
            <person name="Vagvoelgyi C."/>
            <person name="Patrignani A."/>
            <person name="Fitzpatrick D."/>
            <person name="Nagy I."/>
            <person name="Doyle S."/>
            <person name="Anderson J.B."/>
            <person name="Grigoriev I.V."/>
            <person name="Gueldener U."/>
            <person name="Muensterkoetter M."/>
            <person name="Nagy L.G."/>
        </authorList>
    </citation>
    <scope>NUCLEOTIDE SEQUENCE [LARGE SCALE GENOMIC DNA]</scope>
    <source>
        <strain evidence="2">Ar21-2</strain>
    </source>
</reference>
<dbReference type="OrthoDB" id="2788229at2759"/>
<protein>
    <recommendedName>
        <fullName evidence="3">F-box domain-containing protein</fullName>
    </recommendedName>
</protein>
<accession>A0A2H3CGM4</accession>
<dbReference type="InParanoid" id="A0A2H3CGM4"/>
<proteinExistence type="predicted"/>
<organism evidence="1 2">
    <name type="scientific">Armillaria gallica</name>
    <name type="common">Bulbous honey fungus</name>
    <name type="synonym">Armillaria bulbosa</name>
    <dbReference type="NCBI Taxonomy" id="47427"/>
    <lineage>
        <taxon>Eukaryota</taxon>
        <taxon>Fungi</taxon>
        <taxon>Dikarya</taxon>
        <taxon>Basidiomycota</taxon>
        <taxon>Agaricomycotina</taxon>
        <taxon>Agaricomycetes</taxon>
        <taxon>Agaricomycetidae</taxon>
        <taxon>Agaricales</taxon>
        <taxon>Marasmiineae</taxon>
        <taxon>Physalacriaceae</taxon>
        <taxon>Armillaria</taxon>
    </lineage>
</organism>
<name>A0A2H3CGM4_ARMGA</name>
<gene>
    <name evidence="1" type="ORF">ARMGADRAFT_1019774</name>
</gene>
<dbReference type="SUPFAM" id="SSF52047">
    <property type="entry name" value="RNI-like"/>
    <property type="match status" value="1"/>
</dbReference>
<sequence>MTTTCKDGIPSDSSFSVPQELLDYILDFLHDDSPTLRACALVSRAFLPCSRYHVYSSVTIVYVSELDKFREKFAGQLYQCQNLAALLEHSPHVAPLVTRFGIHANWHMPDILMYTSLLPIIQSLRNLSHIEFVAPSYPGRRFWVRFPVDTRTLFLAALRSLSLKTLILKGFNFPNDGLFDDVITAAAANPTLKHLSLLCHHEGAETSEPYPPIRPPTNGLPALETLSISGRTTPRNILWLFFTQYLYSVSGIRHLSLQIYRGTPCSLIQSLLNEMKETLECFTLEIIPRIDRKVGFDLSRHRNLSSFYAIVPDSWGLGSVPEMRLNPTLRTLTVEHFSEAYESAMHELRAWKEIDRLALPALERVHIMLHDSVHGACYLEGRCNTCELQFRNLDTSDRCQWQRWVENNMPLLNDRGILEVEVIKQRHSVSEGFG</sequence>
<evidence type="ECO:0000313" key="1">
    <source>
        <dbReference type="EMBL" id="PBK82185.1"/>
    </source>
</evidence>
<evidence type="ECO:0008006" key="3">
    <source>
        <dbReference type="Google" id="ProtNLM"/>
    </source>
</evidence>
<evidence type="ECO:0000313" key="2">
    <source>
        <dbReference type="Proteomes" id="UP000217790"/>
    </source>
</evidence>
<keyword evidence="2" id="KW-1185">Reference proteome</keyword>